<feature type="domain" description="Transposase IS4-like" evidence="5">
    <location>
        <begin position="151"/>
        <end position="361"/>
    </location>
</feature>
<dbReference type="STRING" id="1642646.ING2E5A_1580"/>
<protein>
    <submittedName>
        <fullName evidence="7">Putative transposase y4zB</fullName>
    </submittedName>
</protein>
<dbReference type="Pfam" id="PF14294">
    <property type="entry name" value="DUF4372"/>
    <property type="match status" value="1"/>
</dbReference>
<accession>A0A1G4G787</accession>
<proteinExistence type="inferred from homology"/>
<keyword evidence="2" id="KW-0815">Transposition</keyword>
<comment type="similarity">
    <text evidence="1">Belongs to the transposase 11 family.</text>
</comment>
<dbReference type="AlphaFoldDB" id="A0A1G4G787"/>
<evidence type="ECO:0000313" key="7">
    <source>
        <dbReference type="EMBL" id="SCM57935.1"/>
    </source>
</evidence>
<evidence type="ECO:0000256" key="1">
    <source>
        <dbReference type="ARBA" id="ARBA00010075"/>
    </source>
</evidence>
<evidence type="ECO:0000313" key="8">
    <source>
        <dbReference type="Proteomes" id="UP000178485"/>
    </source>
</evidence>
<keyword evidence="3" id="KW-0238">DNA-binding</keyword>
<dbReference type="GO" id="GO:0003677">
    <property type="term" value="F:DNA binding"/>
    <property type="evidence" value="ECO:0007669"/>
    <property type="project" value="UniProtKB-KW"/>
</dbReference>
<evidence type="ECO:0000259" key="5">
    <source>
        <dbReference type="Pfam" id="PF01609"/>
    </source>
</evidence>
<dbReference type="PANTHER" id="PTHR33258">
    <property type="entry name" value="TRANSPOSASE INSL FOR INSERTION SEQUENCE ELEMENT IS186A-RELATED"/>
    <property type="match status" value="1"/>
</dbReference>
<dbReference type="PANTHER" id="PTHR33258:SF1">
    <property type="entry name" value="TRANSPOSASE INSL FOR INSERTION SEQUENCE ELEMENT IS186A-RELATED"/>
    <property type="match status" value="1"/>
</dbReference>
<reference evidence="7 8" key="1">
    <citation type="submission" date="2016-08" db="EMBL/GenBank/DDBJ databases">
        <authorList>
            <person name="Seilhamer J.J."/>
        </authorList>
    </citation>
    <scope>NUCLEOTIDE SEQUENCE [LARGE SCALE GENOMIC DNA]</scope>
    <source>
        <strain evidence="7">ING2-E5A</strain>
    </source>
</reference>
<feature type="domain" description="DUF4372" evidence="6">
    <location>
        <begin position="34"/>
        <end position="105"/>
    </location>
</feature>
<keyword evidence="8" id="KW-1185">Reference proteome</keyword>
<evidence type="ECO:0000256" key="2">
    <source>
        <dbReference type="ARBA" id="ARBA00022578"/>
    </source>
</evidence>
<dbReference type="InterPro" id="IPR002559">
    <property type="entry name" value="Transposase_11"/>
</dbReference>
<dbReference type="InterPro" id="IPR012337">
    <property type="entry name" value="RNaseH-like_sf"/>
</dbReference>
<dbReference type="KEGG" id="pmuc:ING2E5A_1580"/>
<organism evidence="7 8">
    <name type="scientific">Petrimonas mucosa</name>
    <dbReference type="NCBI Taxonomy" id="1642646"/>
    <lineage>
        <taxon>Bacteria</taxon>
        <taxon>Pseudomonadati</taxon>
        <taxon>Bacteroidota</taxon>
        <taxon>Bacteroidia</taxon>
        <taxon>Bacteroidales</taxon>
        <taxon>Dysgonomonadaceae</taxon>
        <taxon>Petrimonas</taxon>
    </lineage>
</organism>
<dbReference type="InterPro" id="IPR047952">
    <property type="entry name" value="Transpos_IS4"/>
</dbReference>
<dbReference type="GO" id="GO:0004803">
    <property type="term" value="F:transposase activity"/>
    <property type="evidence" value="ECO:0007669"/>
    <property type="project" value="InterPro"/>
</dbReference>
<dbReference type="GO" id="GO:0006313">
    <property type="term" value="P:DNA transposition"/>
    <property type="evidence" value="ECO:0007669"/>
    <property type="project" value="InterPro"/>
</dbReference>
<keyword evidence="4" id="KW-0233">DNA recombination</keyword>
<dbReference type="NCBIfam" id="NF033592">
    <property type="entry name" value="transpos_IS4_1"/>
    <property type="match status" value="1"/>
</dbReference>
<dbReference type="SUPFAM" id="SSF53098">
    <property type="entry name" value="Ribonuclease H-like"/>
    <property type="match status" value="1"/>
</dbReference>
<evidence type="ECO:0000256" key="4">
    <source>
        <dbReference type="ARBA" id="ARBA00023172"/>
    </source>
</evidence>
<dbReference type="Proteomes" id="UP000178485">
    <property type="component" value="Chromosome i"/>
</dbReference>
<gene>
    <name evidence="7" type="ORF">ING2E5A_1580</name>
</gene>
<sequence>MKLLIYYTLQDFFRRDDLNFYFCSFYYEGTMNKGKFVYAQIVEFLPQRVFDTIVLKYDGNRYVKHFTCWNQLLVMVFGQLTNRDSLRDLIVAIEAHSRKSYHLGFGKSVTRSNLSKANENRDYRIFEEFAYYLIGVARQKLENNDFEIKGKVYAFDSTTVDLCLSVFWRAKFRKNKGEVKIHTLLDITTQIPVFVHITTASVNDMNAMDVIPYEVGAYYIFDRGYVDYTRLYRITKLESSFVVRAKKNLKFEVKSHNPVDETTGVMTDQTGFLKGFYTSKDYPESLRRVAFYDRDKNTTLIFLTNNFELTADQVAMLYKNRWQIELFFKWIKQHLKIKSFWGTSRNAVRIQIYSAIIAYCLVAIVGHDLQIKRTTYEILQILGISLLDRTPVNELFTNIDINDVKDRNDNQLTLNLF</sequence>
<dbReference type="Pfam" id="PF01609">
    <property type="entry name" value="DDE_Tnp_1"/>
    <property type="match status" value="1"/>
</dbReference>
<dbReference type="EMBL" id="LT608328">
    <property type="protein sequence ID" value="SCM57935.1"/>
    <property type="molecule type" value="Genomic_DNA"/>
</dbReference>
<evidence type="ECO:0000259" key="6">
    <source>
        <dbReference type="Pfam" id="PF14294"/>
    </source>
</evidence>
<evidence type="ECO:0000256" key="3">
    <source>
        <dbReference type="ARBA" id="ARBA00023125"/>
    </source>
</evidence>
<dbReference type="InterPro" id="IPR025399">
    <property type="entry name" value="DUF4372"/>
</dbReference>
<name>A0A1G4G787_9BACT</name>